<sequence>MHEFRLHRLLQFLFFVGLALSSQFRFGVEEIHIGLVRDLTEDDLVLAIVSTVGFVETNATIKWSNLTHEFTVSDTPSNVSVSMGMANAPDATEESIAGKQTAFPDAFRVETEPRAEFVGGVAEFASNVPGPVGYFGAIVDFFAGLANCTGPVVADNIVYAPEALNNMTQNQKTCDTKNYTNASPGLFCGTGGSLYTVTYCLERLDAAKTSDAVGLLPGKFLALVGFTVVILYVG</sequence>
<dbReference type="OrthoDB" id="3790059at2759"/>
<feature type="chain" id="PRO_5025461613" evidence="1">
    <location>
        <begin position="22"/>
        <end position="234"/>
    </location>
</feature>
<evidence type="ECO:0000313" key="2">
    <source>
        <dbReference type="EMBL" id="KAF1965174.1"/>
    </source>
</evidence>
<reference evidence="2" key="1">
    <citation type="journal article" date="2020" name="Stud. Mycol.">
        <title>101 Dothideomycetes genomes: a test case for predicting lifestyles and emergence of pathogens.</title>
        <authorList>
            <person name="Haridas S."/>
            <person name="Albert R."/>
            <person name="Binder M."/>
            <person name="Bloem J."/>
            <person name="Labutti K."/>
            <person name="Salamov A."/>
            <person name="Andreopoulos B."/>
            <person name="Baker S."/>
            <person name="Barry K."/>
            <person name="Bills G."/>
            <person name="Bluhm B."/>
            <person name="Cannon C."/>
            <person name="Castanera R."/>
            <person name="Culley D."/>
            <person name="Daum C."/>
            <person name="Ezra D."/>
            <person name="Gonzalez J."/>
            <person name="Henrissat B."/>
            <person name="Kuo A."/>
            <person name="Liang C."/>
            <person name="Lipzen A."/>
            <person name="Lutzoni F."/>
            <person name="Magnuson J."/>
            <person name="Mondo S."/>
            <person name="Nolan M."/>
            <person name="Ohm R."/>
            <person name="Pangilinan J."/>
            <person name="Park H.-J."/>
            <person name="Ramirez L."/>
            <person name="Alfaro M."/>
            <person name="Sun H."/>
            <person name="Tritt A."/>
            <person name="Yoshinaga Y."/>
            <person name="Zwiers L.-H."/>
            <person name="Turgeon B."/>
            <person name="Goodwin S."/>
            <person name="Spatafora J."/>
            <person name="Crous P."/>
            <person name="Grigoriev I."/>
        </authorList>
    </citation>
    <scope>NUCLEOTIDE SEQUENCE</scope>
    <source>
        <strain evidence="2">CBS 107.79</strain>
    </source>
</reference>
<evidence type="ECO:0000256" key="1">
    <source>
        <dbReference type="SAM" id="SignalP"/>
    </source>
</evidence>
<dbReference type="AlphaFoldDB" id="A0A6A5UKH7"/>
<accession>A0A6A5UKH7</accession>
<dbReference type="Proteomes" id="UP000800036">
    <property type="component" value="Unassembled WGS sequence"/>
</dbReference>
<keyword evidence="1" id="KW-0732">Signal</keyword>
<dbReference type="EMBL" id="ML976767">
    <property type="protein sequence ID" value="KAF1965174.1"/>
    <property type="molecule type" value="Genomic_DNA"/>
</dbReference>
<evidence type="ECO:0000313" key="3">
    <source>
        <dbReference type="Proteomes" id="UP000800036"/>
    </source>
</evidence>
<protein>
    <submittedName>
        <fullName evidence="2">Uncharacterized protein</fullName>
    </submittedName>
</protein>
<organism evidence="2 3">
    <name type="scientific">Bimuria novae-zelandiae CBS 107.79</name>
    <dbReference type="NCBI Taxonomy" id="1447943"/>
    <lineage>
        <taxon>Eukaryota</taxon>
        <taxon>Fungi</taxon>
        <taxon>Dikarya</taxon>
        <taxon>Ascomycota</taxon>
        <taxon>Pezizomycotina</taxon>
        <taxon>Dothideomycetes</taxon>
        <taxon>Pleosporomycetidae</taxon>
        <taxon>Pleosporales</taxon>
        <taxon>Massarineae</taxon>
        <taxon>Didymosphaeriaceae</taxon>
        <taxon>Bimuria</taxon>
    </lineage>
</organism>
<gene>
    <name evidence="2" type="ORF">BU23DRAFT_628817</name>
</gene>
<feature type="signal peptide" evidence="1">
    <location>
        <begin position="1"/>
        <end position="21"/>
    </location>
</feature>
<proteinExistence type="predicted"/>
<keyword evidence="3" id="KW-1185">Reference proteome</keyword>
<name>A0A6A5UKH7_9PLEO</name>